<protein>
    <submittedName>
        <fullName evidence="1">Uncharacterized protein</fullName>
    </submittedName>
</protein>
<dbReference type="Proteomes" id="UP000005237">
    <property type="component" value="Unassembled WGS sequence"/>
</dbReference>
<dbReference type="InParanoid" id="A0A2Q4TDW6"/>
<accession>A0A2Q4TDW6</accession>
<keyword evidence="2" id="KW-1185">Reference proteome</keyword>
<organism evidence="1 2">
    <name type="scientific">Caenorhabditis japonica</name>
    <dbReference type="NCBI Taxonomy" id="281687"/>
    <lineage>
        <taxon>Eukaryota</taxon>
        <taxon>Metazoa</taxon>
        <taxon>Ecdysozoa</taxon>
        <taxon>Nematoda</taxon>
        <taxon>Chromadorea</taxon>
        <taxon>Rhabditida</taxon>
        <taxon>Rhabditina</taxon>
        <taxon>Rhabditomorpha</taxon>
        <taxon>Rhabditoidea</taxon>
        <taxon>Rhabditidae</taxon>
        <taxon>Peloderinae</taxon>
        <taxon>Caenorhabditis</taxon>
    </lineage>
</organism>
<dbReference type="AlphaFoldDB" id="A0A2Q4TDW6"/>
<evidence type="ECO:0000313" key="1">
    <source>
        <dbReference type="EnsemblMetazoa" id="CJA37695.1"/>
    </source>
</evidence>
<evidence type="ECO:0000313" key="2">
    <source>
        <dbReference type="Proteomes" id="UP000005237"/>
    </source>
</evidence>
<reference evidence="2" key="1">
    <citation type="submission" date="2010-08" db="EMBL/GenBank/DDBJ databases">
        <authorList>
            <consortium name="Caenorhabditis japonica Sequencing Consortium"/>
            <person name="Wilson R.K."/>
        </authorList>
    </citation>
    <scope>NUCLEOTIDE SEQUENCE [LARGE SCALE GENOMIC DNA]</scope>
    <source>
        <strain evidence="2">DF5081</strain>
    </source>
</reference>
<dbReference type="EnsemblMetazoa" id="CJA37695.1">
    <property type="protein sequence ID" value="CJA37695.1"/>
    <property type="gene ID" value="WBGene00213542"/>
</dbReference>
<proteinExistence type="predicted"/>
<sequence>MGITWTVWQTREASWPTRNNDHIKVILRCRECQKRRTWPLVVKAGDGNDVLCSPLGNLIHDLFDICCGIQKTFQSRFYFVH</sequence>
<reference evidence="1" key="2">
    <citation type="submission" date="2022-06" db="UniProtKB">
        <authorList>
            <consortium name="EnsemblMetazoa"/>
        </authorList>
    </citation>
    <scope>IDENTIFICATION</scope>
    <source>
        <strain evidence="1">DF5081</strain>
    </source>
</reference>
<name>A0A2Q4TDW6_CAEJA</name>
<dbReference type="EnsemblMetazoa" id="CJA41025.1">
    <property type="protein sequence ID" value="CJA41025.1"/>
    <property type="gene ID" value="WBGene00216873"/>
</dbReference>